<dbReference type="Proteomes" id="UP000813461">
    <property type="component" value="Unassembled WGS sequence"/>
</dbReference>
<protein>
    <submittedName>
        <fullName evidence="1">Uncharacterized protein</fullName>
    </submittedName>
</protein>
<reference evidence="1" key="1">
    <citation type="journal article" date="2021" name="Nat. Commun.">
        <title>Genetic determinants of endophytism in the Arabidopsis root mycobiome.</title>
        <authorList>
            <person name="Mesny F."/>
            <person name="Miyauchi S."/>
            <person name="Thiergart T."/>
            <person name="Pickel B."/>
            <person name="Atanasova L."/>
            <person name="Karlsson M."/>
            <person name="Huettel B."/>
            <person name="Barry K.W."/>
            <person name="Haridas S."/>
            <person name="Chen C."/>
            <person name="Bauer D."/>
            <person name="Andreopoulos W."/>
            <person name="Pangilinan J."/>
            <person name="LaButti K."/>
            <person name="Riley R."/>
            <person name="Lipzen A."/>
            <person name="Clum A."/>
            <person name="Drula E."/>
            <person name="Henrissat B."/>
            <person name="Kohler A."/>
            <person name="Grigoriev I.V."/>
            <person name="Martin F.M."/>
            <person name="Hacquard S."/>
        </authorList>
    </citation>
    <scope>NUCLEOTIDE SEQUENCE</scope>
    <source>
        <strain evidence="1">MPI-SDFR-AT-0120</strain>
    </source>
</reference>
<dbReference type="AlphaFoldDB" id="A0A8K0VU11"/>
<organism evidence="1 2">
    <name type="scientific">Paraphoma chrysanthemicola</name>
    <dbReference type="NCBI Taxonomy" id="798071"/>
    <lineage>
        <taxon>Eukaryota</taxon>
        <taxon>Fungi</taxon>
        <taxon>Dikarya</taxon>
        <taxon>Ascomycota</taxon>
        <taxon>Pezizomycotina</taxon>
        <taxon>Dothideomycetes</taxon>
        <taxon>Pleosporomycetidae</taxon>
        <taxon>Pleosporales</taxon>
        <taxon>Pleosporineae</taxon>
        <taxon>Phaeosphaeriaceae</taxon>
        <taxon>Paraphoma</taxon>
    </lineage>
</organism>
<evidence type="ECO:0000313" key="1">
    <source>
        <dbReference type="EMBL" id="KAH7073383.1"/>
    </source>
</evidence>
<accession>A0A8K0VU11</accession>
<evidence type="ECO:0000313" key="2">
    <source>
        <dbReference type="Proteomes" id="UP000813461"/>
    </source>
</evidence>
<dbReference type="EMBL" id="JAGMVJ010000022">
    <property type="protein sequence ID" value="KAH7073383.1"/>
    <property type="molecule type" value="Genomic_DNA"/>
</dbReference>
<sequence length="357" mass="41182">MTATIRVPGTRRRRVRMFKLPRFVETNAGEILNIWKAENAWNQAERDGDAKANDRVVQVALRWLAAPPKIIPEPDIGHHGRKSEKYFNVWAQTREGRKRIQSWTRVFPGLNYERNFPRFQIQRFLRELLTTGTILNKRIRTGRRGITKLFNRAGDAEFASEISDEIEMILQEEDCSFDNDFPVVGHNEMGEPIYHFVPGRENSILSKRLYTLGRVGYYDIKPSKKKREEAKKCASSLGDLPDELKVMIVRSLFKLDADIQVILRRPGQAAPPFKYNFFLWGLGDALDGAPPPTRSGTEVGQIKNMFALAGVNREFRGLVMQVLYGENKFAFGPFRRIEGVPNRKMYHFGHWKNAIGW</sequence>
<proteinExistence type="predicted"/>
<comment type="caution">
    <text evidence="1">The sequence shown here is derived from an EMBL/GenBank/DDBJ whole genome shotgun (WGS) entry which is preliminary data.</text>
</comment>
<keyword evidence="2" id="KW-1185">Reference proteome</keyword>
<gene>
    <name evidence="1" type="ORF">FB567DRAFT_633217</name>
</gene>
<dbReference type="OrthoDB" id="3663214at2759"/>
<name>A0A8K0VU11_9PLEO</name>